<accession>A0A7W6DBN5</accession>
<reference evidence="1 2" key="1">
    <citation type="submission" date="2020-08" db="EMBL/GenBank/DDBJ databases">
        <title>Genomic Encyclopedia of Type Strains, Phase IV (KMG-IV): sequencing the most valuable type-strain genomes for metagenomic binning, comparative biology and taxonomic classification.</title>
        <authorList>
            <person name="Goeker M."/>
        </authorList>
    </citation>
    <scope>NUCLEOTIDE SEQUENCE [LARGE SCALE GENOMIC DNA]</scope>
    <source>
        <strain evidence="1 2">DSM 100211</strain>
    </source>
</reference>
<proteinExistence type="predicted"/>
<organism evidence="1 2">
    <name type="scientific">Mycoplana azooxidifex</name>
    <dbReference type="NCBI Taxonomy" id="1636188"/>
    <lineage>
        <taxon>Bacteria</taxon>
        <taxon>Pseudomonadati</taxon>
        <taxon>Pseudomonadota</taxon>
        <taxon>Alphaproteobacteria</taxon>
        <taxon>Hyphomicrobiales</taxon>
        <taxon>Rhizobiaceae</taxon>
        <taxon>Mycoplana</taxon>
    </lineage>
</organism>
<dbReference type="AlphaFoldDB" id="A0A7W6DBN5"/>
<dbReference type="Proteomes" id="UP000574761">
    <property type="component" value="Unassembled WGS sequence"/>
</dbReference>
<keyword evidence="2" id="KW-1185">Reference proteome</keyword>
<name>A0A7W6DBN5_9HYPH</name>
<protein>
    <submittedName>
        <fullName evidence="1">Uncharacterized protein</fullName>
    </submittedName>
</protein>
<dbReference type="RefSeq" id="WP_425488538.1">
    <property type="nucleotide sequence ID" value="NZ_JACIEE010000013.1"/>
</dbReference>
<comment type="caution">
    <text evidence="1">The sequence shown here is derived from an EMBL/GenBank/DDBJ whole genome shotgun (WGS) entry which is preliminary data.</text>
</comment>
<dbReference type="EMBL" id="JACIEE010000013">
    <property type="protein sequence ID" value="MBB3979702.1"/>
    <property type="molecule type" value="Genomic_DNA"/>
</dbReference>
<gene>
    <name evidence="1" type="ORF">GGQ64_004947</name>
</gene>
<sequence length="49" mass="5873">MTEVRPDDFEREFHETRASVTLELEREYEDMVKTLRQDSPTRQGIGFVQ</sequence>
<evidence type="ECO:0000313" key="2">
    <source>
        <dbReference type="Proteomes" id="UP000574761"/>
    </source>
</evidence>
<evidence type="ECO:0000313" key="1">
    <source>
        <dbReference type="EMBL" id="MBB3979702.1"/>
    </source>
</evidence>